<feature type="compositionally biased region" description="Basic and acidic residues" evidence="1">
    <location>
        <begin position="214"/>
        <end position="256"/>
    </location>
</feature>
<feature type="region of interest" description="Disordered" evidence="1">
    <location>
        <begin position="160"/>
        <end position="271"/>
    </location>
</feature>
<gene>
    <name evidence="3" type="ORF">PPROV_000880500</name>
</gene>
<protein>
    <recommendedName>
        <fullName evidence="5">O-fucosyltransferase family protein</fullName>
    </recommendedName>
</protein>
<dbReference type="AlphaFoldDB" id="A0A830HSI5"/>
<feature type="chain" id="PRO_5032352412" description="O-fucosyltransferase family protein" evidence="2">
    <location>
        <begin position="26"/>
        <end position="651"/>
    </location>
</feature>
<feature type="signal peptide" evidence="2">
    <location>
        <begin position="1"/>
        <end position="25"/>
    </location>
</feature>
<sequence length="651" mass="71376">MAATRTQKPLLVLALLVSAGLAVQAKPPQSRLSQMFREARAHQAALRDPTLMQGGATAPFATIATQTAKAYLTYEPLSGSYASQWRAVTAALLLARRLNATLVMPTVFPYPNEVGPGNGLPTSLFHVPGDFGSPENTEQAVVLGLMAPAAPPDAPFVQPPNTVTQGLDKDGNVVDLDKPYVQGEEVAPKHAGGSRLGRRRRRLLAFPDGPANDLETHEQRTQRKKDEKTEKKEKKKEKERAKKEKKDVEKKAEAAKRAQVQPTGHKKPPKDLHFEPFAEWRAPARDQVKPAYLPPWRDAGERIFKTPPLAMPFGYIFDASKFVDIAKEKLGIEVVANLPREVGYPGKDEATATVSFDDCRSDPAVVQDRRRRGVVGDDSFCLGPNKHAHTKLMQGFQSAEQLVNKIHIDRSLSAAKDAATAGERVVKYIHYAFPPLVVAIPVHKYEICTSMPGCMDAVAAVQPNRVITHAAERAIQHLGTNFSSFDVLHWSQEIPDAGAIAEHGAKWREEERGCETPLDQRSTYERADKAISSVMESQSFKDKYQFDDFKAGLFIATTVNDPQALKKFKANFAHSFVLDDLVPSSSMRFPPVAIEALSFEIAAAAPGTAYTAGQKKRDGRKSGFSSFSSLLCLIRTRAGLACTNVPDEGHC</sequence>
<organism evidence="3 4">
    <name type="scientific">Pycnococcus provasolii</name>
    <dbReference type="NCBI Taxonomy" id="41880"/>
    <lineage>
        <taxon>Eukaryota</taxon>
        <taxon>Viridiplantae</taxon>
        <taxon>Chlorophyta</taxon>
        <taxon>Pseudoscourfieldiophyceae</taxon>
        <taxon>Pseudoscourfieldiales</taxon>
        <taxon>Pycnococcaceae</taxon>
        <taxon>Pycnococcus</taxon>
    </lineage>
</organism>
<evidence type="ECO:0000313" key="3">
    <source>
        <dbReference type="EMBL" id="GHP10072.1"/>
    </source>
</evidence>
<name>A0A830HSI5_9CHLO</name>
<comment type="caution">
    <text evidence="3">The sequence shown here is derived from an EMBL/GenBank/DDBJ whole genome shotgun (WGS) entry which is preliminary data.</text>
</comment>
<dbReference type="Proteomes" id="UP000660262">
    <property type="component" value="Unassembled WGS sequence"/>
</dbReference>
<dbReference type="EMBL" id="BNJQ01000027">
    <property type="protein sequence ID" value="GHP10072.1"/>
    <property type="molecule type" value="Genomic_DNA"/>
</dbReference>
<evidence type="ECO:0000256" key="1">
    <source>
        <dbReference type="SAM" id="MobiDB-lite"/>
    </source>
</evidence>
<accession>A0A830HSI5</accession>
<keyword evidence="2" id="KW-0732">Signal</keyword>
<proteinExistence type="predicted"/>
<feature type="compositionally biased region" description="Basic and acidic residues" evidence="1">
    <location>
        <begin position="167"/>
        <end position="178"/>
    </location>
</feature>
<keyword evidence="4" id="KW-1185">Reference proteome</keyword>
<reference evidence="3" key="1">
    <citation type="submission" date="2020-10" db="EMBL/GenBank/DDBJ databases">
        <title>Unveiling of a novel bifunctional photoreceptor, Dualchrome1, isolated from a cosmopolitan green alga.</title>
        <authorList>
            <person name="Suzuki S."/>
            <person name="Kawachi M."/>
        </authorList>
    </citation>
    <scope>NUCLEOTIDE SEQUENCE</scope>
    <source>
        <strain evidence="3">NIES 2893</strain>
    </source>
</reference>
<evidence type="ECO:0000256" key="2">
    <source>
        <dbReference type="SAM" id="SignalP"/>
    </source>
</evidence>
<evidence type="ECO:0000313" key="4">
    <source>
        <dbReference type="Proteomes" id="UP000660262"/>
    </source>
</evidence>
<evidence type="ECO:0008006" key="5">
    <source>
        <dbReference type="Google" id="ProtNLM"/>
    </source>
</evidence>